<gene>
    <name evidence="1" type="ORF">YBN1229_v1_4041</name>
</gene>
<reference evidence="2" key="1">
    <citation type="submission" date="2015-02" db="EMBL/GenBank/DDBJ databases">
        <authorList>
            <person name="Chooi Y.-H."/>
        </authorList>
    </citation>
    <scope>NUCLEOTIDE SEQUENCE [LARGE SCALE GENOMIC DNA]</scope>
    <source>
        <strain evidence="2">strain Y</strain>
    </source>
</reference>
<organism evidence="1 2">
    <name type="scientific">Candidatus Filomicrobium marinum</name>
    <dbReference type="NCBI Taxonomy" id="1608628"/>
    <lineage>
        <taxon>Bacteria</taxon>
        <taxon>Pseudomonadati</taxon>
        <taxon>Pseudomonadota</taxon>
        <taxon>Alphaproteobacteria</taxon>
        <taxon>Hyphomicrobiales</taxon>
        <taxon>Hyphomicrobiaceae</taxon>
        <taxon>Filomicrobium</taxon>
    </lineage>
</organism>
<evidence type="ECO:0000313" key="1">
    <source>
        <dbReference type="EMBL" id="CPR22608.1"/>
    </source>
</evidence>
<dbReference type="Proteomes" id="UP000033187">
    <property type="component" value="Chromosome 1"/>
</dbReference>
<dbReference type="AlphaFoldDB" id="A0A0D6JKW8"/>
<proteinExistence type="predicted"/>
<dbReference type="EMBL" id="LN829119">
    <property type="protein sequence ID" value="CPR22608.1"/>
    <property type="molecule type" value="Genomic_DNA"/>
</dbReference>
<accession>A0A0D6JKW8</accession>
<evidence type="ECO:0000313" key="2">
    <source>
        <dbReference type="Proteomes" id="UP000033187"/>
    </source>
</evidence>
<protein>
    <submittedName>
        <fullName evidence="1">Uncharacterized protein</fullName>
    </submittedName>
</protein>
<keyword evidence="2" id="KW-1185">Reference proteome</keyword>
<name>A0A0D6JKW8_9HYPH</name>
<dbReference type="KEGG" id="fil:BN1229_v1_4055"/>
<dbReference type="KEGG" id="fiy:BN1229_v1_4041"/>
<sequence length="37" mass="3957">MPVGAVRTFAVTASYFDARVNSYLKTLTAVAHARASL</sequence>